<evidence type="ECO:0000313" key="1">
    <source>
        <dbReference type="EMBL" id="MDI5969157.1"/>
    </source>
</evidence>
<proteinExistence type="predicted"/>
<reference evidence="1" key="1">
    <citation type="submission" date="2023-05" db="EMBL/GenBank/DDBJ databases">
        <title>Streptantibioticus silvisoli sp. nov., acidotolerant actinomycetes 1 from pine litter.</title>
        <authorList>
            <person name="Swiecimska M."/>
            <person name="Golinska P."/>
            <person name="Sangal V."/>
            <person name="Wachnowicz B."/>
            <person name="Goodfellow M."/>
        </authorList>
    </citation>
    <scope>NUCLEOTIDE SEQUENCE</scope>
    <source>
        <strain evidence="1">SL13</strain>
    </source>
</reference>
<gene>
    <name evidence="1" type="ORF">POF50_007330</name>
</gene>
<organism evidence="1">
    <name type="scientific">Streptantibioticus silvisoli</name>
    <dbReference type="NCBI Taxonomy" id="2705255"/>
    <lineage>
        <taxon>Bacteria</taxon>
        <taxon>Bacillati</taxon>
        <taxon>Actinomycetota</taxon>
        <taxon>Actinomycetes</taxon>
        <taxon>Kitasatosporales</taxon>
        <taxon>Streptomycetaceae</taxon>
        <taxon>Streptantibioticus</taxon>
    </lineage>
</organism>
<comment type="caution">
    <text evidence="1">The sequence shown here is derived from an EMBL/GenBank/DDBJ whole genome shotgun (WGS) entry which is preliminary data.</text>
</comment>
<dbReference type="RefSeq" id="WP_282698564.1">
    <property type="nucleotide sequence ID" value="NZ_JABXJJ020000008.1"/>
</dbReference>
<sequence>MLTLVVGAVLERRILTGTPGSGKTDDATGAGAARVRAHEPSHRRFDYDLVEVPAGEVADRGVHVTATVERLGHDG</sequence>
<accession>A0AA90H722</accession>
<dbReference type="AlphaFoldDB" id="A0AA90H722"/>
<name>A0AA90H722_9ACTN</name>
<dbReference type="EMBL" id="JABXJJ020000008">
    <property type="protein sequence ID" value="MDI5969157.1"/>
    <property type="molecule type" value="Genomic_DNA"/>
</dbReference>
<protein>
    <submittedName>
        <fullName evidence="1">Uncharacterized protein</fullName>
    </submittedName>
</protein>